<dbReference type="InterPro" id="IPR006162">
    <property type="entry name" value="Ppantetheine_attach_site"/>
</dbReference>
<dbReference type="PRINTS" id="PR00154">
    <property type="entry name" value="AMPBINDING"/>
</dbReference>
<keyword evidence="4" id="KW-0597">Phosphoprotein</keyword>
<dbReference type="InterPro" id="IPR036736">
    <property type="entry name" value="ACP-like_sf"/>
</dbReference>
<dbReference type="PANTHER" id="PTHR45527">
    <property type="entry name" value="NONRIBOSOMAL PEPTIDE SYNTHETASE"/>
    <property type="match status" value="1"/>
</dbReference>
<dbReference type="InterPro" id="IPR020459">
    <property type="entry name" value="AMP-binding"/>
</dbReference>
<dbReference type="FunFam" id="3.30.559.30:FF:000001">
    <property type="entry name" value="Non-ribosomal peptide synthetase"/>
    <property type="match status" value="1"/>
</dbReference>
<evidence type="ECO:0000256" key="5">
    <source>
        <dbReference type="ARBA" id="ARBA00023194"/>
    </source>
</evidence>
<dbReference type="Pfam" id="PF13193">
    <property type="entry name" value="AMP-binding_C"/>
    <property type="match status" value="1"/>
</dbReference>
<dbReference type="PROSITE" id="PS00012">
    <property type="entry name" value="PHOSPHOPANTETHEINE"/>
    <property type="match status" value="1"/>
</dbReference>
<dbReference type="GO" id="GO:0008610">
    <property type="term" value="P:lipid biosynthetic process"/>
    <property type="evidence" value="ECO:0007669"/>
    <property type="project" value="UniProtKB-ARBA"/>
</dbReference>
<dbReference type="NCBIfam" id="TIGR01733">
    <property type="entry name" value="AA-adenyl-dom"/>
    <property type="match status" value="1"/>
</dbReference>
<dbReference type="GO" id="GO:0005829">
    <property type="term" value="C:cytosol"/>
    <property type="evidence" value="ECO:0007669"/>
    <property type="project" value="TreeGrafter"/>
</dbReference>
<keyword evidence="8" id="KW-1185">Reference proteome</keyword>
<dbReference type="InterPro" id="IPR010071">
    <property type="entry name" value="AA_adenyl_dom"/>
</dbReference>
<dbReference type="Gene3D" id="3.40.50.980">
    <property type="match status" value="2"/>
</dbReference>
<accession>A0A1H2YGW4</accession>
<evidence type="ECO:0000313" key="8">
    <source>
        <dbReference type="Proteomes" id="UP000198534"/>
    </source>
</evidence>
<organism evidence="7 8">
    <name type="scientific">Marininema mesophilum</name>
    <dbReference type="NCBI Taxonomy" id="1048340"/>
    <lineage>
        <taxon>Bacteria</taxon>
        <taxon>Bacillati</taxon>
        <taxon>Bacillota</taxon>
        <taxon>Bacilli</taxon>
        <taxon>Bacillales</taxon>
        <taxon>Thermoactinomycetaceae</taxon>
        <taxon>Marininema</taxon>
    </lineage>
</organism>
<dbReference type="CDD" id="cd19531">
    <property type="entry name" value="LCL_NRPS-like"/>
    <property type="match status" value="1"/>
</dbReference>
<dbReference type="Gene3D" id="1.10.1200.10">
    <property type="entry name" value="ACP-like"/>
    <property type="match status" value="1"/>
</dbReference>
<dbReference type="GO" id="GO:0031177">
    <property type="term" value="F:phosphopantetheine binding"/>
    <property type="evidence" value="ECO:0007669"/>
    <property type="project" value="TreeGrafter"/>
</dbReference>
<evidence type="ECO:0000256" key="4">
    <source>
        <dbReference type="ARBA" id="ARBA00022553"/>
    </source>
</evidence>
<evidence type="ECO:0000256" key="3">
    <source>
        <dbReference type="ARBA" id="ARBA00022450"/>
    </source>
</evidence>
<proteinExistence type="inferred from homology"/>
<dbReference type="Gene3D" id="3.30.559.10">
    <property type="entry name" value="Chloramphenicol acetyltransferase-like domain"/>
    <property type="match status" value="2"/>
</dbReference>
<dbReference type="EMBL" id="FNNQ01000009">
    <property type="protein sequence ID" value="SDX04417.1"/>
    <property type="molecule type" value="Genomic_DNA"/>
</dbReference>
<name>A0A1H2YGW4_9BACL</name>
<dbReference type="InterPro" id="IPR025110">
    <property type="entry name" value="AMP-bd_C"/>
</dbReference>
<evidence type="ECO:0000256" key="1">
    <source>
        <dbReference type="ARBA" id="ARBA00001957"/>
    </source>
</evidence>
<dbReference type="Gene3D" id="3.30.300.30">
    <property type="match status" value="1"/>
</dbReference>
<reference evidence="7 8" key="1">
    <citation type="submission" date="2016-10" db="EMBL/GenBank/DDBJ databases">
        <authorList>
            <person name="de Groot N.N."/>
        </authorList>
    </citation>
    <scope>NUCLEOTIDE SEQUENCE [LARGE SCALE GENOMIC DNA]</scope>
    <source>
        <strain evidence="7 8">DSM 45610</strain>
    </source>
</reference>
<keyword evidence="3" id="KW-0596">Phosphopantetheine</keyword>
<dbReference type="RefSeq" id="WP_177167994.1">
    <property type="nucleotide sequence ID" value="NZ_FNNQ01000009.1"/>
</dbReference>
<comment type="cofactor">
    <cofactor evidence="1">
        <name>pantetheine 4'-phosphate</name>
        <dbReference type="ChEBI" id="CHEBI:47942"/>
    </cofactor>
</comment>
<dbReference type="InterPro" id="IPR023213">
    <property type="entry name" value="CAT-like_dom_sf"/>
</dbReference>
<evidence type="ECO:0000259" key="6">
    <source>
        <dbReference type="PROSITE" id="PS50075"/>
    </source>
</evidence>
<dbReference type="GO" id="GO:0003824">
    <property type="term" value="F:catalytic activity"/>
    <property type="evidence" value="ECO:0007669"/>
    <property type="project" value="InterPro"/>
</dbReference>
<keyword evidence="5" id="KW-0045">Antibiotic biosynthesis</keyword>
<dbReference type="Gene3D" id="2.30.38.10">
    <property type="entry name" value="Luciferase, Domain 3"/>
    <property type="match status" value="1"/>
</dbReference>
<evidence type="ECO:0000256" key="2">
    <source>
        <dbReference type="ARBA" id="ARBA00006432"/>
    </source>
</evidence>
<dbReference type="SUPFAM" id="SSF56801">
    <property type="entry name" value="Acetyl-CoA synthetase-like"/>
    <property type="match status" value="1"/>
</dbReference>
<dbReference type="Proteomes" id="UP000198534">
    <property type="component" value="Unassembled WGS sequence"/>
</dbReference>
<dbReference type="GO" id="GO:0017000">
    <property type="term" value="P:antibiotic biosynthetic process"/>
    <property type="evidence" value="ECO:0007669"/>
    <property type="project" value="UniProtKB-KW"/>
</dbReference>
<dbReference type="InterPro" id="IPR000873">
    <property type="entry name" value="AMP-dep_synth/lig_dom"/>
</dbReference>
<dbReference type="FunFam" id="3.40.50.980:FF:000001">
    <property type="entry name" value="Non-ribosomal peptide synthetase"/>
    <property type="match status" value="1"/>
</dbReference>
<dbReference type="SUPFAM" id="SSF47336">
    <property type="entry name" value="ACP-like"/>
    <property type="match status" value="1"/>
</dbReference>
<dbReference type="FunFam" id="3.30.559.10:FF:000012">
    <property type="entry name" value="Non-ribosomal peptide synthetase"/>
    <property type="match status" value="1"/>
</dbReference>
<dbReference type="Pfam" id="PF00501">
    <property type="entry name" value="AMP-binding"/>
    <property type="match status" value="1"/>
</dbReference>
<dbReference type="PROSITE" id="PS00455">
    <property type="entry name" value="AMP_BINDING"/>
    <property type="match status" value="1"/>
</dbReference>
<gene>
    <name evidence="7" type="ORF">SAMN05444487_10972</name>
</gene>
<protein>
    <submittedName>
        <fullName evidence="7">Amino acid adenylation domain-containing protein</fullName>
    </submittedName>
</protein>
<dbReference type="InterPro" id="IPR045851">
    <property type="entry name" value="AMP-bd_C_sf"/>
</dbReference>
<dbReference type="InterPro" id="IPR001242">
    <property type="entry name" value="Condensation_dom"/>
</dbReference>
<evidence type="ECO:0000313" key="7">
    <source>
        <dbReference type="EMBL" id="SDX04417.1"/>
    </source>
</evidence>
<sequence>MSDNFYVFPASFTQQRIWFLEAMEPGTAFYNIPQTLKVNGKVETNVLKKALRKLVERHETLRTFFRSKDGVPVQVITEQVEVDIEQVVLEEGLTGIERDQKLKCMIQEESLAPFSISALPLFRVRLITLNSQEHIFILNMHHIISDAWSSGIFIEELLYYYDKCLNGEKPSLEELPIQYADYAEWQTEWLDSEEMKLQLKYWEKQLHHAPSVLELPTDFPRPAVQSYQGATEIIDLDPSLVSGIREFSNRLGVTMFMSLFTGFNILLKKYSHQDDILIGTPIAGRNKKELEKIIGFFANTIVLRTNLSGNPTVEELLHKTKFNSINSYSNQEYPFDKLVEKLNPERNLSYNPIFQVMFAYQNAPKPKLTAEDLMMEYSYMETGTSKFDISLSLIEKKETLTCMFEYNTDLFTGNTIKQMLRHYINILESMIIAPEQKIEEMMILGQEEQTHLLNNWNQTDMAVNWGKLVPHRIEQQVHKTPNKVAVKFKGSYLTYEQLNLKANQFARFLQKKGVVKNALVGIFIERSLDMAVGVLGILKAGAAYVPIDPKYPEDRVNYIIEDSKMEYLVTQECLKNRLSYQGINMICVDSDQYRHVSDKNLNTNIVASDLAYVIYTSGSTGKPKGVLIEHGNMLHHHLAMIKEFSLCTEDRILQFSSISFDIAVEEIFPTWIVGATLILREEEVITDPVVFRDWIEHHQITILNLPTAFWQEWIYALVEEGEKFPEHVRTMIVGGEKISPAALERWHQLNTTSIEWFNAYGPTETTVTCTVYKLKPVDFDYHRVPIGKPIANTKVYILDDRLQPVPKGVRGELYIGGAGVARGYLNRPGMSEERFIKNPFDLNNDKLYKTGDIARFLPNGEIDFLGRNDDQVKLRGFRIEIGEVESAINTHPNIKESLVLTCQHDQQTKLVAYVICDSIINECECKTYLSNKLPSYMVPSKFIFISKFPTTPNGKVDSQALPKPSWSTIKLNQKVKLPLNEIETALVEVWCDVLQLEQISVVDNFFELGGDSILIIQLISKARKKDIYFTAKQLFQFQNVRELAKHVNKTDQTRAEQELVVKSNSTMFSKVPLVSGDYSSMKKIIKTYSKSKDIYGMTPMQQTMLTHHLNHPDSMAFQQQFHVKITGDFDVEVFKEAWERTVERHDILKTSFEWIGVEIPLQIVHKSGQLDWSYSDLSGTVSEGLETKINQYLQQRRKVKYDFKKPTLMRIAMIRANKQEYRFIWEYHQMLIDGWCISVILNEVFELYKSKVENKKPYLLPVSDFREYIAWLNEQSRDRARRYWENILGSFEWEKRKLEEKVSYDEKDYVTQLIEMEEEETSKIIAWAKRNHITLNSVIQVAWASTLCFLTQQNKVSFGVTFSGRPAELDHVERKIGLFINSLPIYVNFSEDDNILSLAIDIQRQNIDMQYYGYVSQESIKKWCKLDNNKCLFDSVIHFQNYPKIDYIGGLDLEYETLASVGFNPEALALYVNSGEKLCMKIVSNTTKVSPTFINHLVMQFEETLRLIIRKEKNFSIKHLVEDYQLM</sequence>
<dbReference type="Pfam" id="PF00550">
    <property type="entry name" value="PP-binding"/>
    <property type="match status" value="1"/>
</dbReference>
<dbReference type="SUPFAM" id="SSF52777">
    <property type="entry name" value="CoA-dependent acyltransferases"/>
    <property type="match status" value="4"/>
</dbReference>
<dbReference type="GO" id="GO:0043041">
    <property type="term" value="P:amino acid activation for nonribosomal peptide biosynthetic process"/>
    <property type="evidence" value="ECO:0007669"/>
    <property type="project" value="TreeGrafter"/>
</dbReference>
<dbReference type="STRING" id="1048340.SAMN05444487_10972"/>
<dbReference type="FunFam" id="1.10.1200.10:FF:000005">
    <property type="entry name" value="Nonribosomal peptide synthetase 1"/>
    <property type="match status" value="1"/>
</dbReference>
<dbReference type="CDD" id="cd05930">
    <property type="entry name" value="A_NRPS"/>
    <property type="match status" value="1"/>
</dbReference>
<dbReference type="InterPro" id="IPR020845">
    <property type="entry name" value="AMP-binding_CS"/>
</dbReference>
<dbReference type="FunFam" id="2.30.38.10:FF:000001">
    <property type="entry name" value="Non-ribosomal peptide synthetase PvdI"/>
    <property type="match status" value="1"/>
</dbReference>
<dbReference type="Pfam" id="PF00668">
    <property type="entry name" value="Condensation"/>
    <property type="match status" value="2"/>
</dbReference>
<dbReference type="FunFam" id="3.40.50.12780:FF:000012">
    <property type="entry name" value="Non-ribosomal peptide synthetase"/>
    <property type="match status" value="1"/>
</dbReference>
<dbReference type="Gene3D" id="3.30.559.30">
    <property type="entry name" value="Nonribosomal peptide synthetase, condensation domain"/>
    <property type="match status" value="2"/>
</dbReference>
<dbReference type="PROSITE" id="PS50075">
    <property type="entry name" value="CARRIER"/>
    <property type="match status" value="1"/>
</dbReference>
<dbReference type="PANTHER" id="PTHR45527:SF1">
    <property type="entry name" value="FATTY ACID SYNTHASE"/>
    <property type="match status" value="1"/>
</dbReference>
<dbReference type="GO" id="GO:0044550">
    <property type="term" value="P:secondary metabolite biosynthetic process"/>
    <property type="evidence" value="ECO:0007669"/>
    <property type="project" value="TreeGrafter"/>
</dbReference>
<comment type="similarity">
    <text evidence="2">Belongs to the ATP-dependent AMP-binding enzyme family.</text>
</comment>
<feature type="domain" description="Carrier" evidence="6">
    <location>
        <begin position="977"/>
        <end position="1051"/>
    </location>
</feature>
<dbReference type="InterPro" id="IPR009081">
    <property type="entry name" value="PP-bd_ACP"/>
</dbReference>